<dbReference type="Proteomes" id="UP001595420">
    <property type="component" value="Unassembled WGS sequence"/>
</dbReference>
<dbReference type="InterPro" id="IPR022893">
    <property type="entry name" value="Shikimate_DH_fam"/>
</dbReference>
<name>A0ABV7BMJ2_9PROT</name>
<dbReference type="RefSeq" id="WP_216834448.1">
    <property type="nucleotide sequence ID" value="NZ_JAFNJS010000001.1"/>
</dbReference>
<dbReference type="EMBL" id="JBHRSB010000001">
    <property type="protein sequence ID" value="MFC2998832.1"/>
    <property type="molecule type" value="Genomic_DNA"/>
</dbReference>
<keyword evidence="5" id="KW-1185">Reference proteome</keyword>
<dbReference type="Pfam" id="PF08501">
    <property type="entry name" value="Shikimate_dh_N"/>
    <property type="match status" value="1"/>
</dbReference>
<comment type="caution">
    <text evidence="4">The sequence shown here is derived from an EMBL/GenBank/DDBJ whole genome shotgun (WGS) entry which is preliminary data.</text>
</comment>
<accession>A0ABV7BMJ2</accession>
<evidence type="ECO:0000313" key="5">
    <source>
        <dbReference type="Proteomes" id="UP001595420"/>
    </source>
</evidence>
<proteinExistence type="predicted"/>
<keyword evidence="2" id="KW-0028">Amino-acid biosynthesis</keyword>
<sequence>MLEALSGATRLFVILGDPIAQVQSPGSLTRAFVARGHNAVLVPMQVAAAELDEVMRGLSRVGNLDGIVATVPHKFAAFAHCRTTTPRAGFLRSVNVLRRNSDGSWHGDMTDGAAFIDGLRQAGFAPEGKRALLVGAGGAGTAMALALVEAGVAALAIHDADAARRDLLLARLEGRGAVLAAGSDDPAGQDLVANATPAGMRPGDALPVRVNRLSPDSFVADVVTSPEVTPLLAAARALGCGTQTGLGMYAAGREMMVDFLLQEPG</sequence>
<dbReference type="PANTHER" id="PTHR21089">
    <property type="entry name" value="SHIKIMATE DEHYDROGENASE"/>
    <property type="match status" value="1"/>
</dbReference>
<feature type="domain" description="Shikimate dehydrogenase substrate binding N-terminal" evidence="3">
    <location>
        <begin position="14"/>
        <end position="97"/>
    </location>
</feature>
<evidence type="ECO:0000256" key="2">
    <source>
        <dbReference type="ARBA" id="ARBA00023141"/>
    </source>
</evidence>
<organism evidence="4 5">
    <name type="scientific">Falsiroseomonas tokyonensis</name>
    <dbReference type="NCBI Taxonomy" id="430521"/>
    <lineage>
        <taxon>Bacteria</taxon>
        <taxon>Pseudomonadati</taxon>
        <taxon>Pseudomonadota</taxon>
        <taxon>Alphaproteobacteria</taxon>
        <taxon>Acetobacterales</taxon>
        <taxon>Roseomonadaceae</taxon>
        <taxon>Falsiroseomonas</taxon>
    </lineage>
</organism>
<comment type="pathway">
    <text evidence="1">Metabolic intermediate biosynthesis; chorismate biosynthesis; chorismate from D-erythrose 4-phosphate and phosphoenolpyruvate: step 4/7.</text>
</comment>
<dbReference type="PANTHER" id="PTHR21089:SF1">
    <property type="entry name" value="BIFUNCTIONAL 3-DEHYDROQUINATE DEHYDRATASE_SHIKIMATE DEHYDROGENASE, CHLOROPLASTIC"/>
    <property type="match status" value="1"/>
</dbReference>
<gene>
    <name evidence="4" type="ORF">ACFOD3_02945</name>
</gene>
<evidence type="ECO:0000259" key="3">
    <source>
        <dbReference type="Pfam" id="PF08501"/>
    </source>
</evidence>
<evidence type="ECO:0000256" key="1">
    <source>
        <dbReference type="ARBA" id="ARBA00004871"/>
    </source>
</evidence>
<evidence type="ECO:0000313" key="4">
    <source>
        <dbReference type="EMBL" id="MFC2998832.1"/>
    </source>
</evidence>
<dbReference type="CDD" id="cd01065">
    <property type="entry name" value="NAD_bind_Shikimate_DH"/>
    <property type="match status" value="1"/>
</dbReference>
<dbReference type="InterPro" id="IPR013708">
    <property type="entry name" value="Shikimate_DH-bd_N"/>
</dbReference>
<keyword evidence="2" id="KW-0057">Aromatic amino acid biosynthesis</keyword>
<reference evidence="5" key="1">
    <citation type="journal article" date="2019" name="Int. J. Syst. Evol. Microbiol.">
        <title>The Global Catalogue of Microorganisms (GCM) 10K type strain sequencing project: providing services to taxonomists for standard genome sequencing and annotation.</title>
        <authorList>
            <consortium name="The Broad Institute Genomics Platform"/>
            <consortium name="The Broad Institute Genome Sequencing Center for Infectious Disease"/>
            <person name="Wu L."/>
            <person name="Ma J."/>
        </authorList>
    </citation>
    <scope>NUCLEOTIDE SEQUENCE [LARGE SCALE GENOMIC DNA]</scope>
    <source>
        <strain evidence="5">CGMCC 1.16855</strain>
    </source>
</reference>
<protein>
    <submittedName>
        <fullName evidence="4">Shikimate dehydrogenase family protein</fullName>
    </submittedName>
</protein>